<evidence type="ECO:0000313" key="2">
    <source>
        <dbReference type="Proteomes" id="UP000017127"/>
    </source>
</evidence>
<accession>U7QFL9</accession>
<dbReference type="EMBL" id="AUZM01000043">
    <property type="protein sequence ID" value="ERT06057.1"/>
    <property type="molecule type" value="Genomic_DNA"/>
</dbReference>
<dbReference type="GO" id="GO:0004673">
    <property type="term" value="F:protein histidine kinase activity"/>
    <property type="evidence" value="ECO:0007669"/>
    <property type="project" value="UniProtKB-EC"/>
</dbReference>
<proteinExistence type="predicted"/>
<keyword evidence="2" id="KW-1185">Reference proteome</keyword>
<name>U7QFL9_9CYAN</name>
<keyword evidence="1" id="KW-0418">Kinase</keyword>
<dbReference type="EC" id="2.7.13.3" evidence="1"/>
<reference evidence="1 2" key="1">
    <citation type="journal article" date="2013" name="Front. Microbiol.">
        <title>Comparative genomic analyses of the cyanobacterium, Lyngbya aestuarii BL J, a powerful hydrogen producer.</title>
        <authorList>
            <person name="Kothari A."/>
            <person name="Vaughn M."/>
            <person name="Garcia-Pichel F."/>
        </authorList>
    </citation>
    <scope>NUCLEOTIDE SEQUENCE [LARGE SCALE GENOMIC DNA]</scope>
    <source>
        <strain evidence="1 2">BL J</strain>
    </source>
</reference>
<evidence type="ECO:0000313" key="1">
    <source>
        <dbReference type="EMBL" id="ERT06057.1"/>
    </source>
</evidence>
<dbReference type="Proteomes" id="UP000017127">
    <property type="component" value="Unassembled WGS sequence"/>
</dbReference>
<comment type="caution">
    <text evidence="1">The sequence shown here is derived from an EMBL/GenBank/DDBJ whole genome shotgun (WGS) entry which is preliminary data.</text>
</comment>
<protein>
    <submittedName>
        <fullName evidence="1">Multi-sensor hybrid histidine kinase domain protein</fullName>
        <ecNumber evidence="1">2.7.13.3</ecNumber>
    </submittedName>
</protein>
<dbReference type="OrthoDB" id="9984510at2"/>
<dbReference type="AlphaFoldDB" id="U7QFL9"/>
<organism evidence="1 2">
    <name type="scientific">Lyngbya aestuarii BL J</name>
    <dbReference type="NCBI Taxonomy" id="1348334"/>
    <lineage>
        <taxon>Bacteria</taxon>
        <taxon>Bacillati</taxon>
        <taxon>Cyanobacteriota</taxon>
        <taxon>Cyanophyceae</taxon>
        <taxon>Oscillatoriophycideae</taxon>
        <taxon>Oscillatoriales</taxon>
        <taxon>Microcoleaceae</taxon>
        <taxon>Lyngbya</taxon>
    </lineage>
</organism>
<gene>
    <name evidence="1" type="ORF">M595_3975</name>
</gene>
<sequence>MPLEWLKQFHQADLRGDDAWMNDLITQIPESHAELAATLTSIIEDFRFDKITAITEQLV</sequence>
<keyword evidence="1" id="KW-0808">Transferase</keyword>
<dbReference type="RefSeq" id="WP_023067694.1">
    <property type="nucleotide sequence ID" value="NZ_AUZM01000043.1"/>
</dbReference>